<feature type="domain" description="Peptidase C1A papain C-terminal" evidence="2">
    <location>
        <begin position="32"/>
        <end position="247"/>
    </location>
</feature>
<keyword evidence="3" id="KW-0645">Protease</keyword>
<dbReference type="RefSeq" id="WP_035539203.1">
    <property type="nucleotide sequence ID" value="NZ_ARYL01000019.1"/>
</dbReference>
<dbReference type="STRING" id="1280953.HOC_12787"/>
<dbReference type="Proteomes" id="UP000024942">
    <property type="component" value="Unassembled WGS sequence"/>
</dbReference>
<reference evidence="3 4" key="1">
    <citation type="journal article" date="2014" name="Antonie Van Leeuwenhoek">
        <title>Hyphomonas beringensis sp. nov. and Hyphomonas chukchiensis sp. nov., isolated from surface seawater of the Bering Sea and Chukchi Sea.</title>
        <authorList>
            <person name="Li C."/>
            <person name="Lai Q."/>
            <person name="Li G."/>
            <person name="Dong C."/>
            <person name="Wang J."/>
            <person name="Liao Y."/>
            <person name="Shao Z."/>
        </authorList>
    </citation>
    <scope>NUCLEOTIDE SEQUENCE [LARGE SCALE GENOMIC DNA]</scope>
    <source>
        <strain evidence="3 4">SCH89</strain>
    </source>
</reference>
<gene>
    <name evidence="3" type="ORF">HOC_12787</name>
</gene>
<dbReference type="SUPFAM" id="SSF54001">
    <property type="entry name" value="Cysteine proteinases"/>
    <property type="match status" value="1"/>
</dbReference>
<dbReference type="PROSITE" id="PS00639">
    <property type="entry name" value="THIOL_PROTEASE_HIS"/>
    <property type="match status" value="1"/>
</dbReference>
<keyword evidence="4" id="KW-1185">Reference proteome</keyword>
<name>A0A059G657_9PROT</name>
<dbReference type="GO" id="GO:0008234">
    <property type="term" value="F:cysteine-type peptidase activity"/>
    <property type="evidence" value="ECO:0007669"/>
    <property type="project" value="InterPro"/>
</dbReference>
<evidence type="ECO:0000259" key="2">
    <source>
        <dbReference type="SMART" id="SM00645"/>
    </source>
</evidence>
<dbReference type="OrthoDB" id="1491023at2"/>
<dbReference type="PANTHER" id="PTHR12411">
    <property type="entry name" value="CYSTEINE PROTEASE FAMILY C1-RELATED"/>
    <property type="match status" value="1"/>
</dbReference>
<dbReference type="Pfam" id="PF00112">
    <property type="entry name" value="Peptidase_C1"/>
    <property type="match status" value="1"/>
</dbReference>
<dbReference type="GO" id="GO:0006508">
    <property type="term" value="P:proteolysis"/>
    <property type="evidence" value="ECO:0007669"/>
    <property type="project" value="UniProtKB-KW"/>
</dbReference>
<organism evidence="3 4">
    <name type="scientific">Hyphomonas oceanitis SCH89</name>
    <dbReference type="NCBI Taxonomy" id="1280953"/>
    <lineage>
        <taxon>Bacteria</taxon>
        <taxon>Pseudomonadati</taxon>
        <taxon>Pseudomonadota</taxon>
        <taxon>Alphaproteobacteria</taxon>
        <taxon>Hyphomonadales</taxon>
        <taxon>Hyphomonadaceae</taxon>
        <taxon>Hyphomonas</taxon>
    </lineage>
</organism>
<evidence type="ECO:0000313" key="4">
    <source>
        <dbReference type="Proteomes" id="UP000024942"/>
    </source>
</evidence>
<dbReference type="InterPro" id="IPR038765">
    <property type="entry name" value="Papain-like_cys_pep_sf"/>
</dbReference>
<dbReference type="EMBL" id="ARYL01000019">
    <property type="protein sequence ID" value="KDA01933.1"/>
    <property type="molecule type" value="Genomic_DNA"/>
</dbReference>
<proteinExistence type="inferred from homology"/>
<dbReference type="Gene3D" id="3.90.70.10">
    <property type="entry name" value="Cysteine proteinases"/>
    <property type="match status" value="1"/>
</dbReference>
<dbReference type="InterPro" id="IPR025660">
    <property type="entry name" value="Pept_his_AS"/>
</dbReference>
<dbReference type="InterPro" id="IPR000668">
    <property type="entry name" value="Peptidase_C1A_C"/>
</dbReference>
<dbReference type="CDD" id="cd02619">
    <property type="entry name" value="Peptidase_C1"/>
    <property type="match status" value="1"/>
</dbReference>
<dbReference type="eggNOG" id="COG4870">
    <property type="taxonomic scope" value="Bacteria"/>
</dbReference>
<comment type="caution">
    <text evidence="3">The sequence shown here is derived from an EMBL/GenBank/DDBJ whole genome shotgun (WGS) entry which is preliminary data.</text>
</comment>
<dbReference type="InterPro" id="IPR013128">
    <property type="entry name" value="Peptidase_C1A"/>
</dbReference>
<evidence type="ECO:0000313" key="3">
    <source>
        <dbReference type="EMBL" id="KDA01933.1"/>
    </source>
</evidence>
<dbReference type="SMART" id="SM00645">
    <property type="entry name" value="Pept_C1"/>
    <property type="match status" value="1"/>
</dbReference>
<accession>A0A059G657</accession>
<protein>
    <submittedName>
        <fullName evidence="3">Cysteine protease</fullName>
    </submittedName>
</protein>
<comment type="similarity">
    <text evidence="1">Belongs to the peptidase C1 family.</text>
</comment>
<keyword evidence="3" id="KW-0378">Hydrolase</keyword>
<evidence type="ECO:0000256" key="1">
    <source>
        <dbReference type="ARBA" id="ARBA00008455"/>
    </source>
</evidence>
<dbReference type="AlphaFoldDB" id="A0A059G657"/>
<sequence>MPQDYSKYRTDGCLIEETPSAAPMLKADNSGLPERIDLRGLCSPVENQGHVGSCAANAVVGALEYHQRLSGQGLTDLSRLYVYYNARKIGGTTDKDCGTFIHHVMASVLAFGACPERAWPYQQAMWATEPVQACYQGAEQFSAISYARTGSGLGAKATVANGLPVVFGISLPEQMLMVEARDTGQIASPRGGWLQPSGGHAMLIVGYDDARGAWLVRNSWGADWGQQGHLWIAYDVMEHYSHPYGFWTIGSIESRSNFSVSGPSQQQAVSAVRAEAPAQMTSALSNLKRNIGADLESSLEQAKRGIRDRLRGPGAGGGY</sequence>
<dbReference type="PATRIC" id="fig|1280953.3.peg.2573"/>